<comment type="caution">
    <text evidence="2">The sequence shown here is derived from an EMBL/GenBank/DDBJ whole genome shotgun (WGS) entry which is preliminary data.</text>
</comment>
<gene>
    <name evidence="2" type="ORF">AWB68_00121</name>
</gene>
<dbReference type="EMBL" id="FCON02000001">
    <property type="protein sequence ID" value="SAL12645.1"/>
    <property type="molecule type" value="Genomic_DNA"/>
</dbReference>
<name>A0A158EYZ0_9BURK</name>
<evidence type="ECO:0000313" key="2">
    <source>
        <dbReference type="EMBL" id="SAL12645.1"/>
    </source>
</evidence>
<dbReference type="RefSeq" id="WP_087642415.1">
    <property type="nucleotide sequence ID" value="NZ_FCON02000001.1"/>
</dbReference>
<evidence type="ECO:0000313" key="3">
    <source>
        <dbReference type="Proteomes" id="UP000054770"/>
    </source>
</evidence>
<keyword evidence="1" id="KW-0732">Signal</keyword>
<proteinExistence type="predicted"/>
<dbReference type="OrthoDB" id="8962020at2"/>
<evidence type="ECO:0000256" key="1">
    <source>
        <dbReference type="SAM" id="SignalP"/>
    </source>
</evidence>
<sequence length="168" mass="19248">MLNRLAFLIVCAAVSMLAGCAGPPHQQVEPGADQSALIARLGPPKETYDLPNGGKRLMWPTQPMGSTTTAADIDASGKVLAVRQVLQDNEFYRAEVGKWTRNDVLVNFGRPFETSYFKRVQREVWSYRYMENNIDHLIYNFYFDDQGVLRQTQRQPDPKYDPSQRNRF</sequence>
<keyword evidence="3" id="KW-1185">Reference proteome</keyword>
<accession>A0A158EYZ0</accession>
<organism evidence="2 3">
    <name type="scientific">Caballeronia choica</name>
    <dbReference type="NCBI Taxonomy" id="326476"/>
    <lineage>
        <taxon>Bacteria</taxon>
        <taxon>Pseudomonadati</taxon>
        <taxon>Pseudomonadota</taxon>
        <taxon>Betaproteobacteria</taxon>
        <taxon>Burkholderiales</taxon>
        <taxon>Burkholderiaceae</taxon>
        <taxon>Caballeronia</taxon>
    </lineage>
</organism>
<dbReference type="PROSITE" id="PS51257">
    <property type="entry name" value="PROKAR_LIPOPROTEIN"/>
    <property type="match status" value="1"/>
</dbReference>
<keyword evidence="2" id="KW-0449">Lipoprotein</keyword>
<reference evidence="2" key="1">
    <citation type="submission" date="2016-01" db="EMBL/GenBank/DDBJ databases">
        <authorList>
            <person name="Peeters C."/>
        </authorList>
    </citation>
    <scope>NUCLEOTIDE SEQUENCE [LARGE SCALE GENOMIC DNA]</scope>
    <source>
        <strain evidence="2">LMG 22940</strain>
    </source>
</reference>
<dbReference type="Proteomes" id="UP000054770">
    <property type="component" value="Unassembled WGS sequence"/>
</dbReference>
<feature type="signal peptide" evidence="1">
    <location>
        <begin position="1"/>
        <end position="26"/>
    </location>
</feature>
<dbReference type="AlphaFoldDB" id="A0A158EYZ0"/>
<feature type="chain" id="PRO_5011121347" evidence="1">
    <location>
        <begin position="27"/>
        <end position="168"/>
    </location>
</feature>
<protein>
    <submittedName>
        <fullName evidence="2">Lipoprotein</fullName>
    </submittedName>
</protein>